<gene>
    <name evidence="2" type="ORF">OsI_34364</name>
</gene>
<dbReference type="EMBL" id="CM000135">
    <property type="protein sequence ID" value="EEC67330.1"/>
    <property type="molecule type" value="Genomic_DNA"/>
</dbReference>
<feature type="compositionally biased region" description="Basic and acidic residues" evidence="1">
    <location>
        <begin position="310"/>
        <end position="321"/>
    </location>
</feature>
<evidence type="ECO:0000256" key="1">
    <source>
        <dbReference type="SAM" id="MobiDB-lite"/>
    </source>
</evidence>
<feature type="compositionally biased region" description="Basic and acidic residues" evidence="1">
    <location>
        <begin position="48"/>
        <end position="61"/>
    </location>
</feature>
<evidence type="ECO:0000313" key="3">
    <source>
        <dbReference type="Proteomes" id="UP000007015"/>
    </source>
</evidence>
<dbReference type="OMA" id="PAREHIN"/>
<dbReference type="AlphaFoldDB" id="B8BHX7"/>
<feature type="compositionally biased region" description="Basic and acidic residues" evidence="1">
    <location>
        <begin position="68"/>
        <end position="88"/>
    </location>
</feature>
<feature type="compositionally biased region" description="Basic and acidic residues" evidence="1">
    <location>
        <begin position="476"/>
        <end position="496"/>
    </location>
</feature>
<feature type="compositionally biased region" description="Polar residues" evidence="1">
    <location>
        <begin position="322"/>
        <end position="334"/>
    </location>
</feature>
<dbReference type="PANTHER" id="PTHR33170:SF34">
    <property type="entry name" value="OS05G0102200 PROTEIN"/>
    <property type="match status" value="1"/>
</dbReference>
<dbReference type="HOGENOM" id="CLU_491263_0_0_1"/>
<organism evidence="2 3">
    <name type="scientific">Oryza sativa subsp. indica</name>
    <name type="common">Rice</name>
    <dbReference type="NCBI Taxonomy" id="39946"/>
    <lineage>
        <taxon>Eukaryota</taxon>
        <taxon>Viridiplantae</taxon>
        <taxon>Streptophyta</taxon>
        <taxon>Embryophyta</taxon>
        <taxon>Tracheophyta</taxon>
        <taxon>Spermatophyta</taxon>
        <taxon>Magnoliopsida</taxon>
        <taxon>Liliopsida</taxon>
        <taxon>Poales</taxon>
        <taxon>Poaceae</taxon>
        <taxon>BOP clade</taxon>
        <taxon>Oryzoideae</taxon>
        <taxon>Oryzeae</taxon>
        <taxon>Oryzinae</taxon>
        <taxon>Oryza</taxon>
        <taxon>Oryza sativa</taxon>
    </lineage>
</organism>
<reference evidence="2 3" key="1">
    <citation type="journal article" date="2005" name="PLoS Biol.">
        <title>The genomes of Oryza sativa: a history of duplications.</title>
        <authorList>
            <person name="Yu J."/>
            <person name="Wang J."/>
            <person name="Lin W."/>
            <person name="Li S."/>
            <person name="Li H."/>
            <person name="Zhou J."/>
            <person name="Ni P."/>
            <person name="Dong W."/>
            <person name="Hu S."/>
            <person name="Zeng C."/>
            <person name="Zhang J."/>
            <person name="Zhang Y."/>
            <person name="Li R."/>
            <person name="Xu Z."/>
            <person name="Li S."/>
            <person name="Li X."/>
            <person name="Zheng H."/>
            <person name="Cong L."/>
            <person name="Lin L."/>
            <person name="Yin J."/>
            <person name="Geng J."/>
            <person name="Li G."/>
            <person name="Shi J."/>
            <person name="Liu J."/>
            <person name="Lv H."/>
            <person name="Li J."/>
            <person name="Wang J."/>
            <person name="Deng Y."/>
            <person name="Ran L."/>
            <person name="Shi X."/>
            <person name="Wang X."/>
            <person name="Wu Q."/>
            <person name="Li C."/>
            <person name="Ren X."/>
            <person name="Wang J."/>
            <person name="Wang X."/>
            <person name="Li D."/>
            <person name="Liu D."/>
            <person name="Zhang X."/>
            <person name="Ji Z."/>
            <person name="Zhao W."/>
            <person name="Sun Y."/>
            <person name="Zhang Z."/>
            <person name="Bao J."/>
            <person name="Han Y."/>
            <person name="Dong L."/>
            <person name="Ji J."/>
            <person name="Chen P."/>
            <person name="Wu S."/>
            <person name="Liu J."/>
            <person name="Xiao Y."/>
            <person name="Bu D."/>
            <person name="Tan J."/>
            <person name="Yang L."/>
            <person name="Ye C."/>
            <person name="Zhang J."/>
            <person name="Xu J."/>
            <person name="Zhou Y."/>
            <person name="Yu Y."/>
            <person name="Zhang B."/>
            <person name="Zhuang S."/>
            <person name="Wei H."/>
            <person name="Liu B."/>
            <person name="Lei M."/>
            <person name="Yu H."/>
            <person name="Li Y."/>
            <person name="Xu H."/>
            <person name="Wei S."/>
            <person name="He X."/>
            <person name="Fang L."/>
            <person name="Zhang Z."/>
            <person name="Zhang Y."/>
            <person name="Huang X."/>
            <person name="Su Z."/>
            <person name="Tong W."/>
            <person name="Li J."/>
            <person name="Tong Z."/>
            <person name="Li S."/>
            <person name="Ye J."/>
            <person name="Wang L."/>
            <person name="Fang L."/>
            <person name="Lei T."/>
            <person name="Chen C."/>
            <person name="Chen H."/>
            <person name="Xu Z."/>
            <person name="Li H."/>
            <person name="Huang H."/>
            <person name="Zhang F."/>
            <person name="Xu H."/>
            <person name="Li N."/>
            <person name="Zhao C."/>
            <person name="Li S."/>
            <person name="Dong L."/>
            <person name="Huang Y."/>
            <person name="Li L."/>
            <person name="Xi Y."/>
            <person name="Qi Q."/>
            <person name="Li W."/>
            <person name="Zhang B."/>
            <person name="Hu W."/>
            <person name="Zhang Y."/>
            <person name="Tian X."/>
            <person name="Jiao Y."/>
            <person name="Liang X."/>
            <person name="Jin J."/>
            <person name="Gao L."/>
            <person name="Zheng W."/>
            <person name="Hao B."/>
            <person name="Liu S."/>
            <person name="Wang W."/>
            <person name="Yuan L."/>
            <person name="Cao M."/>
            <person name="McDermott J."/>
            <person name="Samudrala R."/>
            <person name="Wang J."/>
            <person name="Wong G.K."/>
            <person name="Yang H."/>
        </authorList>
    </citation>
    <scope>NUCLEOTIDE SEQUENCE [LARGE SCALE GENOMIC DNA]</scope>
    <source>
        <strain evidence="3">cv. 93-11</strain>
    </source>
</reference>
<dbReference type="PANTHER" id="PTHR33170">
    <property type="entry name" value="DUF4283 DOMAIN-CONTAINING PROTEIN-RELATED"/>
    <property type="match status" value="1"/>
</dbReference>
<sequence>MAHQGGGWRGRFQPRPAFQARRPAGQVFQGKQGQAGGGVDRQYMVRGEGSKGDQAEIKLKEGSLLQKSLEEKDSAPDLQAREKPKDEAPMPNPPPQANPKHGLGCILIQNTKAEPAREHINPLAMISVVIGEGLTVAQLEQGFTEQFKWNWNWKAKAMPNGTFQMRFPNKMRFEELSSFDHFSVKGTNVQINVKEWTQESEAIGKMHIVWVRVTGIPDEMKGYLALFEVGSNLGPVMAVDMASLRAHNRVRIKVGMMELEPLPMKLILTTPKGLLFQACFNLEEVVEHGWFREQLFDEGKESDLIPTKVGQREGKQHDGSKDGQSPYCSKSSQEFVGGSSARQAPVEAMIPDKVSQVLRDRELAVQMQEEEMLKDLPSKGVPLMENKKQSEVMLSSNMLVDLGGPKYDKTQDNGDKGKESCVELLEESDMGHLEEEGERVHLGDSEELIDSQELDDNFATKLELARISLFLKEKENAEKNKAESKSGGDFPEHAELAEIYSSDSNSDSELDEIELMIKNIHSSQGKRKLKKGNLDIVKVTPRLKRVKGKNNYKNK</sequence>
<name>B8BHX7_ORYSI</name>
<dbReference type="STRING" id="39946.B8BHX7"/>
<protein>
    <submittedName>
        <fullName evidence="2">Uncharacterized protein</fullName>
    </submittedName>
</protein>
<dbReference type="Proteomes" id="UP000007015">
    <property type="component" value="Chromosome 10"/>
</dbReference>
<evidence type="ECO:0000313" key="2">
    <source>
        <dbReference type="EMBL" id="EEC67330.1"/>
    </source>
</evidence>
<proteinExistence type="predicted"/>
<feature type="region of interest" description="Disordered" evidence="1">
    <location>
        <begin position="1"/>
        <end position="101"/>
    </location>
</feature>
<accession>B8BHX7</accession>
<feature type="region of interest" description="Disordered" evidence="1">
    <location>
        <begin position="302"/>
        <end position="334"/>
    </location>
</feature>
<feature type="region of interest" description="Disordered" evidence="1">
    <location>
        <begin position="476"/>
        <end position="505"/>
    </location>
</feature>
<dbReference type="Gramene" id="BGIOSGA031530-TA">
    <property type="protein sequence ID" value="BGIOSGA031530-PA"/>
    <property type="gene ID" value="BGIOSGA031530"/>
</dbReference>
<keyword evidence="3" id="KW-1185">Reference proteome</keyword>